<feature type="region of interest" description="Disordered" evidence="1">
    <location>
        <begin position="114"/>
        <end position="160"/>
    </location>
</feature>
<protein>
    <submittedName>
        <fullName evidence="2">Uncharacterized protein</fullName>
    </submittedName>
</protein>
<proteinExistence type="predicted"/>
<gene>
    <name evidence="2" type="ORF">GCM10009802_45910</name>
</gene>
<dbReference type="Proteomes" id="UP001500443">
    <property type="component" value="Unassembled WGS sequence"/>
</dbReference>
<sequence length="301" mass="30966">MHEQFEGLFRDTAPGDPGATQKLPPVGHADAHGDGAPPPGPYGAQTPGGPGHGGPPPGPYADAHGDGAPPPGRYYGEDDERRGSIPRWAAVAIGTAACAAVGITAGWLLSSGDGGGETASGATPSASADRDPGGKEDGGKDGGKDDRNKPVKDDPAEAQAEKLDALLAESNNSRDAVIRSVENIRKCKALGKAATDLRSAAGQRRDLVNRLSNMTVDRLPSHQQLTRSLTDAWNASASADDHYAAWADAAKRGKRCSGGGNHLSAGNRASGEATTAKEQAAGLWNPIADEYDLTRREATEL</sequence>
<feature type="compositionally biased region" description="Basic and acidic residues" evidence="1">
    <location>
        <begin position="128"/>
        <end position="160"/>
    </location>
</feature>
<evidence type="ECO:0000313" key="3">
    <source>
        <dbReference type="Proteomes" id="UP001500443"/>
    </source>
</evidence>
<keyword evidence="3" id="KW-1185">Reference proteome</keyword>
<accession>A0ABN2Z571</accession>
<name>A0ABN2Z571_9ACTN</name>
<reference evidence="2 3" key="1">
    <citation type="journal article" date="2019" name="Int. J. Syst. Evol. Microbiol.">
        <title>The Global Catalogue of Microorganisms (GCM) 10K type strain sequencing project: providing services to taxonomists for standard genome sequencing and annotation.</title>
        <authorList>
            <consortium name="The Broad Institute Genomics Platform"/>
            <consortium name="The Broad Institute Genome Sequencing Center for Infectious Disease"/>
            <person name="Wu L."/>
            <person name="Ma J."/>
        </authorList>
    </citation>
    <scope>NUCLEOTIDE SEQUENCE [LARGE SCALE GENOMIC DNA]</scope>
    <source>
        <strain evidence="2 3">JCM 15481</strain>
    </source>
</reference>
<organism evidence="2 3">
    <name type="scientific">Streptomyces synnematoformans</name>
    <dbReference type="NCBI Taxonomy" id="415721"/>
    <lineage>
        <taxon>Bacteria</taxon>
        <taxon>Bacillati</taxon>
        <taxon>Actinomycetota</taxon>
        <taxon>Actinomycetes</taxon>
        <taxon>Kitasatosporales</taxon>
        <taxon>Streptomycetaceae</taxon>
        <taxon>Streptomyces</taxon>
    </lineage>
</organism>
<evidence type="ECO:0000313" key="2">
    <source>
        <dbReference type="EMBL" id="GAA2136971.1"/>
    </source>
</evidence>
<dbReference type="EMBL" id="BAAAPF010000180">
    <property type="protein sequence ID" value="GAA2136971.1"/>
    <property type="molecule type" value="Genomic_DNA"/>
</dbReference>
<feature type="region of interest" description="Disordered" evidence="1">
    <location>
        <begin position="255"/>
        <end position="281"/>
    </location>
</feature>
<feature type="region of interest" description="Disordered" evidence="1">
    <location>
        <begin position="1"/>
        <end position="80"/>
    </location>
</feature>
<comment type="caution">
    <text evidence="2">The sequence shown here is derived from an EMBL/GenBank/DDBJ whole genome shotgun (WGS) entry which is preliminary data.</text>
</comment>
<evidence type="ECO:0000256" key="1">
    <source>
        <dbReference type="SAM" id="MobiDB-lite"/>
    </source>
</evidence>